<sequence length="389" mass="43447">MSAQESIPVWLDCDPGHDDALAILLASHSQRIQLLGISIVHGNDTVEHCAKNALRILWACGVKGIPVYKGIQRPLVREPKFCPEIHGIPGEQGVAGMCGYHFPDDIIFSDPNYKVEDTHGVLAMATAIKANPKKVTVVLTGAQTNFAFAIRMYPELKDNIEKVIFMGGAIGLGNTGIAAEFNIQIDPEAASIVFHSGLPLVMIPLEVTHKVLVRNNILEKLANIDYEQATAPECTNEKKDLEKLPHRHLEYREASDAVERRKRMQLDSQKAVISKLTRFSSKFAECFYQLLTFFQTTYCKEFGFESPPLHDPCTIFYLTHPDSFQTLSLYVDVETGSEKCLGRTLCDINSLSKQQPNVLVCTDIDVDIFWKNMLHCLQLASKLSPMNNK</sequence>
<evidence type="ECO:0000259" key="4">
    <source>
        <dbReference type="Pfam" id="PF01156"/>
    </source>
</evidence>
<dbReference type="InterPro" id="IPR001910">
    <property type="entry name" value="Inosine/uridine_hydrolase_dom"/>
</dbReference>
<organism evidence="5 6">
    <name type="scientific">Orchesella cincta</name>
    <name type="common">Springtail</name>
    <name type="synonym">Podura cincta</name>
    <dbReference type="NCBI Taxonomy" id="48709"/>
    <lineage>
        <taxon>Eukaryota</taxon>
        <taxon>Metazoa</taxon>
        <taxon>Ecdysozoa</taxon>
        <taxon>Arthropoda</taxon>
        <taxon>Hexapoda</taxon>
        <taxon>Collembola</taxon>
        <taxon>Entomobryomorpha</taxon>
        <taxon>Entomobryoidea</taxon>
        <taxon>Orchesellidae</taxon>
        <taxon>Orchesellinae</taxon>
        <taxon>Orchesella</taxon>
    </lineage>
</organism>
<accession>A0A1D2N4V6</accession>
<keyword evidence="6" id="KW-1185">Reference proteome</keyword>
<dbReference type="PANTHER" id="PTHR12304:SF4">
    <property type="entry name" value="URIDINE NUCLEOSIDASE"/>
    <property type="match status" value="1"/>
</dbReference>
<gene>
    <name evidence="5" type="ORF">Ocin01_06372</name>
</gene>
<evidence type="ECO:0000313" key="6">
    <source>
        <dbReference type="Proteomes" id="UP000094527"/>
    </source>
</evidence>
<keyword evidence="2 5" id="KW-0378">Hydrolase</keyword>
<dbReference type="OrthoDB" id="432381at2759"/>
<proteinExistence type="inferred from homology"/>
<name>A0A1D2N4V6_ORCCI</name>
<dbReference type="AlphaFoldDB" id="A0A1D2N4V6"/>
<dbReference type="CDD" id="cd02651">
    <property type="entry name" value="nuc_hydro_IU_UC_XIUA"/>
    <property type="match status" value="1"/>
</dbReference>
<dbReference type="SUPFAM" id="SSF53590">
    <property type="entry name" value="Nucleoside hydrolase"/>
    <property type="match status" value="2"/>
</dbReference>
<evidence type="ECO:0000256" key="1">
    <source>
        <dbReference type="ARBA" id="ARBA00009176"/>
    </source>
</evidence>
<dbReference type="Pfam" id="PF01156">
    <property type="entry name" value="IU_nuc_hydro"/>
    <property type="match status" value="1"/>
</dbReference>
<dbReference type="EMBL" id="LJIJ01000215">
    <property type="protein sequence ID" value="ODN00309.1"/>
    <property type="molecule type" value="Genomic_DNA"/>
</dbReference>
<feature type="domain" description="Inosine/uridine-preferring nucleoside hydrolase" evidence="4">
    <location>
        <begin position="9"/>
        <end position="371"/>
    </location>
</feature>
<dbReference type="Proteomes" id="UP000094527">
    <property type="component" value="Unassembled WGS sequence"/>
</dbReference>
<keyword evidence="3" id="KW-0326">Glycosidase</keyword>
<dbReference type="PANTHER" id="PTHR12304">
    <property type="entry name" value="INOSINE-URIDINE PREFERRING NUCLEOSIDE HYDROLASE"/>
    <property type="match status" value="1"/>
</dbReference>
<dbReference type="InterPro" id="IPR036452">
    <property type="entry name" value="Ribo_hydro-like"/>
</dbReference>
<dbReference type="GO" id="GO:0005829">
    <property type="term" value="C:cytosol"/>
    <property type="evidence" value="ECO:0007669"/>
    <property type="project" value="TreeGrafter"/>
</dbReference>
<comment type="caution">
    <text evidence="5">The sequence shown here is derived from an EMBL/GenBank/DDBJ whole genome shotgun (WGS) entry which is preliminary data.</text>
</comment>
<protein>
    <submittedName>
        <fullName evidence="5">Inosine-uridine-preferring nucleoside hydrolase</fullName>
    </submittedName>
</protein>
<dbReference type="STRING" id="48709.A0A1D2N4V6"/>
<evidence type="ECO:0000256" key="2">
    <source>
        <dbReference type="ARBA" id="ARBA00022801"/>
    </source>
</evidence>
<dbReference type="GO" id="GO:0008477">
    <property type="term" value="F:purine nucleosidase activity"/>
    <property type="evidence" value="ECO:0007669"/>
    <property type="project" value="TreeGrafter"/>
</dbReference>
<evidence type="ECO:0000313" key="5">
    <source>
        <dbReference type="EMBL" id="ODN00309.1"/>
    </source>
</evidence>
<evidence type="ECO:0000256" key="3">
    <source>
        <dbReference type="ARBA" id="ARBA00023295"/>
    </source>
</evidence>
<dbReference type="GO" id="GO:0006152">
    <property type="term" value="P:purine nucleoside catabolic process"/>
    <property type="evidence" value="ECO:0007669"/>
    <property type="project" value="TreeGrafter"/>
</dbReference>
<dbReference type="InterPro" id="IPR023186">
    <property type="entry name" value="IUNH"/>
</dbReference>
<reference evidence="5 6" key="1">
    <citation type="journal article" date="2016" name="Genome Biol. Evol.">
        <title>Gene Family Evolution Reflects Adaptation to Soil Environmental Stressors in the Genome of the Collembolan Orchesella cincta.</title>
        <authorList>
            <person name="Faddeeva-Vakhrusheva A."/>
            <person name="Derks M.F."/>
            <person name="Anvar S.Y."/>
            <person name="Agamennone V."/>
            <person name="Suring W."/>
            <person name="Smit S."/>
            <person name="van Straalen N.M."/>
            <person name="Roelofs D."/>
        </authorList>
    </citation>
    <scope>NUCLEOTIDE SEQUENCE [LARGE SCALE GENOMIC DNA]</scope>
    <source>
        <tissue evidence="5">Mixed pool</tissue>
    </source>
</reference>
<comment type="similarity">
    <text evidence="1">Belongs to the IUNH family.</text>
</comment>
<dbReference type="Gene3D" id="3.90.245.10">
    <property type="entry name" value="Ribonucleoside hydrolase-like"/>
    <property type="match status" value="1"/>
</dbReference>